<keyword evidence="4" id="KW-0119">Carbohydrate metabolism</keyword>
<comment type="similarity">
    <text evidence="1 6">Belongs to the glycosyl hydrolase 43 family.</text>
</comment>
<evidence type="ECO:0000256" key="1">
    <source>
        <dbReference type="ARBA" id="ARBA00009865"/>
    </source>
</evidence>
<dbReference type="CDD" id="cd08990">
    <property type="entry name" value="GH43_AXH_like"/>
    <property type="match status" value="1"/>
</dbReference>
<keyword evidence="3 6" id="KW-0378">Hydrolase</keyword>
<comment type="caution">
    <text evidence="7">The sequence shown here is derived from an EMBL/GenBank/DDBJ whole genome shotgun (WGS) entry which is preliminary data.</text>
</comment>
<organism evidence="7 8">
    <name type="scientific">Sphingomonas tabacisoli</name>
    <dbReference type="NCBI Taxonomy" id="2249466"/>
    <lineage>
        <taxon>Bacteria</taxon>
        <taxon>Pseudomonadati</taxon>
        <taxon>Pseudomonadota</taxon>
        <taxon>Alphaproteobacteria</taxon>
        <taxon>Sphingomonadales</taxon>
        <taxon>Sphingomonadaceae</taxon>
        <taxon>Sphingomonas</taxon>
    </lineage>
</organism>
<dbReference type="PANTHER" id="PTHR43772">
    <property type="entry name" value="ENDO-1,4-BETA-XYLANASE"/>
    <property type="match status" value="1"/>
</dbReference>
<keyword evidence="2" id="KW-0858">Xylan degradation</keyword>
<accession>A0ABW4I217</accession>
<evidence type="ECO:0000256" key="5">
    <source>
        <dbReference type="ARBA" id="ARBA00023295"/>
    </source>
</evidence>
<dbReference type="Gene3D" id="2.60.120.260">
    <property type="entry name" value="Galactose-binding domain-like"/>
    <property type="match status" value="1"/>
</dbReference>
<evidence type="ECO:0000256" key="3">
    <source>
        <dbReference type="ARBA" id="ARBA00022801"/>
    </source>
</evidence>
<evidence type="ECO:0000313" key="8">
    <source>
        <dbReference type="Proteomes" id="UP001597115"/>
    </source>
</evidence>
<proteinExistence type="inferred from homology"/>
<dbReference type="Proteomes" id="UP001597115">
    <property type="component" value="Unassembled WGS sequence"/>
</dbReference>
<dbReference type="SUPFAM" id="SSF75005">
    <property type="entry name" value="Arabinanase/levansucrase/invertase"/>
    <property type="match status" value="1"/>
</dbReference>
<evidence type="ECO:0000256" key="6">
    <source>
        <dbReference type="RuleBase" id="RU361187"/>
    </source>
</evidence>
<evidence type="ECO:0000313" key="7">
    <source>
        <dbReference type="EMBL" id="MFD1611476.1"/>
    </source>
</evidence>
<reference evidence="8" key="1">
    <citation type="journal article" date="2019" name="Int. J. Syst. Evol. Microbiol.">
        <title>The Global Catalogue of Microorganisms (GCM) 10K type strain sequencing project: providing services to taxonomists for standard genome sequencing and annotation.</title>
        <authorList>
            <consortium name="The Broad Institute Genomics Platform"/>
            <consortium name="The Broad Institute Genome Sequencing Center for Infectious Disease"/>
            <person name="Wu L."/>
            <person name="Ma J."/>
        </authorList>
    </citation>
    <scope>NUCLEOTIDE SEQUENCE [LARGE SCALE GENOMIC DNA]</scope>
    <source>
        <strain evidence="8">CGMCC 1.16275</strain>
    </source>
</reference>
<dbReference type="InterPro" id="IPR006710">
    <property type="entry name" value="Glyco_hydro_43"/>
</dbReference>
<evidence type="ECO:0000256" key="2">
    <source>
        <dbReference type="ARBA" id="ARBA00022651"/>
    </source>
</evidence>
<dbReference type="InterPro" id="IPR052176">
    <property type="entry name" value="Glycosyl_Hydrlase_43_Enz"/>
</dbReference>
<dbReference type="RefSeq" id="WP_380888069.1">
    <property type="nucleotide sequence ID" value="NZ_JBHUDY010000001.1"/>
</dbReference>
<keyword evidence="5 6" id="KW-0326">Glycosidase</keyword>
<dbReference type="Gene3D" id="2.115.10.20">
    <property type="entry name" value="Glycosyl hydrolase domain, family 43"/>
    <property type="match status" value="1"/>
</dbReference>
<dbReference type="PANTHER" id="PTHR43772:SF2">
    <property type="entry name" value="PUTATIVE (AFU_ORTHOLOGUE AFUA_2G04480)-RELATED"/>
    <property type="match status" value="1"/>
</dbReference>
<dbReference type="Pfam" id="PF04616">
    <property type="entry name" value="Glyco_hydro_43"/>
    <property type="match status" value="1"/>
</dbReference>
<keyword evidence="2" id="KW-0624">Polysaccharide degradation</keyword>
<dbReference type="CDD" id="cd04084">
    <property type="entry name" value="CBM6_xylanase-like"/>
    <property type="match status" value="1"/>
</dbReference>
<dbReference type="EMBL" id="JBHUDY010000001">
    <property type="protein sequence ID" value="MFD1611476.1"/>
    <property type="molecule type" value="Genomic_DNA"/>
</dbReference>
<gene>
    <name evidence="7" type="ORF">ACFSCW_06635</name>
</gene>
<sequence>MDRRTNLKWMAAAVAAGCVKESLARNPQVAVPVKGNPIVPSRGLCDPQARVYDGRVYLYATHDASPASRGFMMNDWWVWRSQNLVDWEQVSTLKPEQTYWGKPSDQCWATDAARRDGKYFFYFSRGPNEIGVVSSDRPDGPWHDPLGKPLIAKGSVATEARDPGILQEADGTSYIVFGTWKYFIAKLNPDMVSLAEEPRLIEIRNPQGPYGRGRTDDKPFLHRRGDKYYLSWGCFYGISDSPYGPYDCKGSIISRETVDPEFRTIPAPTDIPAPFRPADMTTADRHGSFFELHGQWYFICNDFSQPGTSSYFRNSVISYVRYRRNGEIVPLRLTRTGVGQYDALKGIDAADFFAISKGEIVEQSDGQFGVGGLRDGSWILYPKVRNLRPAPRLILRAGAADRGATVEIRRAGPKGALLAKAGLPAMPEGEISVTLRTNRVTEDLCLVVRGTPEKVILRSLSFSELT</sequence>
<keyword evidence="8" id="KW-1185">Reference proteome</keyword>
<name>A0ABW4I217_9SPHN</name>
<evidence type="ECO:0000256" key="4">
    <source>
        <dbReference type="ARBA" id="ARBA00023277"/>
    </source>
</evidence>
<dbReference type="InterPro" id="IPR023296">
    <property type="entry name" value="Glyco_hydro_beta-prop_sf"/>
</dbReference>
<protein>
    <submittedName>
        <fullName evidence="7">Family 43 glycosylhydrolase</fullName>
    </submittedName>
</protein>